<dbReference type="STRING" id="273035.SKUN_001612"/>
<evidence type="ECO:0000313" key="1">
    <source>
        <dbReference type="EMBL" id="ALA98469.1"/>
    </source>
</evidence>
<accession>A0A0K2JIP4</accession>
<sequence length="74" mass="9089">MNNMRFVICYKNSDIWRPVKDDNNDFIIEKILRNSKTELELAKLKCNLKIIDKWYYFVEKYKTKQIEPILDKND</sequence>
<dbReference type="Proteomes" id="UP000062963">
    <property type="component" value="Chromosome"/>
</dbReference>
<dbReference type="EMBL" id="CP010899">
    <property type="protein sequence ID" value="ALA98469.1"/>
    <property type="molecule type" value="Genomic_DNA"/>
</dbReference>
<dbReference type="AlphaFoldDB" id="A0A0K2JIP4"/>
<organism evidence="1 2">
    <name type="scientific">Spiroplasma kunkelii CR2-3x</name>
    <dbReference type="NCBI Taxonomy" id="273035"/>
    <lineage>
        <taxon>Bacteria</taxon>
        <taxon>Bacillati</taxon>
        <taxon>Mycoplasmatota</taxon>
        <taxon>Mollicutes</taxon>
        <taxon>Entomoplasmatales</taxon>
        <taxon>Spiroplasmataceae</taxon>
        <taxon>Spiroplasma</taxon>
    </lineage>
</organism>
<proteinExistence type="predicted"/>
<evidence type="ECO:0000313" key="2">
    <source>
        <dbReference type="Proteomes" id="UP000062963"/>
    </source>
</evidence>
<protein>
    <submittedName>
        <fullName evidence="1">Uncharacterized protein</fullName>
    </submittedName>
</protein>
<keyword evidence="2" id="KW-1185">Reference proteome</keyword>
<dbReference type="PATRIC" id="fig|273035.7.peg.1988"/>
<gene>
    <name evidence="1" type="ORF">SKUN_001612</name>
</gene>
<dbReference type="KEGG" id="skn:SKUN_001612"/>
<reference evidence="1 2" key="1">
    <citation type="journal article" date="2015" name="Genome Announc.">
        <title>Complete Genome Sequence of Spiroplasma kunkelii Strain CR2-3x, Causal Agent of Corn Stunt Disease in Zea mays L.</title>
        <authorList>
            <person name="Davis R.E."/>
            <person name="Shao J."/>
            <person name="Dally E.L."/>
            <person name="Zhao Y."/>
            <person name="Gasparich G.E."/>
            <person name="Gaynor B.J."/>
            <person name="Athey J.C."/>
            <person name="Harrison N.A."/>
            <person name="Donofrio N."/>
        </authorList>
    </citation>
    <scope>NUCLEOTIDE SEQUENCE [LARGE SCALE GENOMIC DNA]</scope>
    <source>
        <strain evidence="1 2">CR2-3x</strain>
    </source>
</reference>
<name>A0A0K2JIP4_SPIKU</name>